<feature type="compositionally biased region" description="Basic and acidic residues" evidence="2">
    <location>
        <begin position="332"/>
        <end position="359"/>
    </location>
</feature>
<evidence type="ECO:0000256" key="2">
    <source>
        <dbReference type="SAM" id="MobiDB-lite"/>
    </source>
</evidence>
<reference evidence="3" key="2">
    <citation type="journal article" date="2023" name="IMA Fungus">
        <title>Comparative genomic study of the Penicillium genus elucidates a diverse pangenome and 15 lateral gene transfer events.</title>
        <authorList>
            <person name="Petersen C."/>
            <person name="Sorensen T."/>
            <person name="Nielsen M.R."/>
            <person name="Sondergaard T.E."/>
            <person name="Sorensen J.L."/>
            <person name="Fitzpatrick D.A."/>
            <person name="Frisvad J.C."/>
            <person name="Nielsen K.L."/>
        </authorList>
    </citation>
    <scope>NUCLEOTIDE SEQUENCE</scope>
    <source>
        <strain evidence="3">IBT 16125</strain>
    </source>
</reference>
<evidence type="ECO:0000313" key="4">
    <source>
        <dbReference type="Proteomes" id="UP001213681"/>
    </source>
</evidence>
<feature type="compositionally biased region" description="Basic and acidic residues" evidence="2">
    <location>
        <begin position="170"/>
        <end position="182"/>
    </location>
</feature>
<dbReference type="Proteomes" id="UP001213681">
    <property type="component" value="Unassembled WGS sequence"/>
</dbReference>
<dbReference type="AlphaFoldDB" id="A0AAD6C0Q3"/>
<organism evidence="3 4">
    <name type="scientific">Penicillium daleae</name>
    <dbReference type="NCBI Taxonomy" id="63821"/>
    <lineage>
        <taxon>Eukaryota</taxon>
        <taxon>Fungi</taxon>
        <taxon>Dikarya</taxon>
        <taxon>Ascomycota</taxon>
        <taxon>Pezizomycotina</taxon>
        <taxon>Eurotiomycetes</taxon>
        <taxon>Eurotiomycetidae</taxon>
        <taxon>Eurotiales</taxon>
        <taxon>Aspergillaceae</taxon>
        <taxon>Penicillium</taxon>
    </lineage>
</organism>
<evidence type="ECO:0000313" key="3">
    <source>
        <dbReference type="EMBL" id="KAJ5440221.1"/>
    </source>
</evidence>
<feature type="compositionally biased region" description="Pro residues" evidence="2">
    <location>
        <begin position="282"/>
        <end position="296"/>
    </location>
</feature>
<evidence type="ECO:0000256" key="1">
    <source>
        <dbReference type="SAM" id="Coils"/>
    </source>
</evidence>
<comment type="caution">
    <text evidence="3">The sequence shown here is derived from an EMBL/GenBank/DDBJ whole genome shotgun (WGS) entry which is preliminary data.</text>
</comment>
<feature type="region of interest" description="Disordered" evidence="2">
    <location>
        <begin position="456"/>
        <end position="505"/>
    </location>
</feature>
<gene>
    <name evidence="3" type="ORF">N7458_011219</name>
</gene>
<dbReference type="EMBL" id="JAPVEA010000008">
    <property type="protein sequence ID" value="KAJ5440221.1"/>
    <property type="molecule type" value="Genomic_DNA"/>
</dbReference>
<name>A0AAD6C0Q3_9EURO</name>
<reference evidence="3" key="1">
    <citation type="submission" date="2022-12" db="EMBL/GenBank/DDBJ databases">
        <authorList>
            <person name="Petersen C."/>
        </authorList>
    </citation>
    <scope>NUCLEOTIDE SEQUENCE</scope>
    <source>
        <strain evidence="3">IBT 16125</strain>
    </source>
</reference>
<protein>
    <submittedName>
        <fullName evidence="3">Uncharacterized protein</fullName>
    </submittedName>
</protein>
<keyword evidence="4" id="KW-1185">Reference proteome</keyword>
<feature type="region of interest" description="Disordered" evidence="2">
    <location>
        <begin position="271"/>
        <end position="369"/>
    </location>
</feature>
<keyword evidence="1" id="KW-0175">Coiled coil</keyword>
<feature type="compositionally biased region" description="Polar residues" evidence="2">
    <location>
        <begin position="553"/>
        <end position="564"/>
    </location>
</feature>
<proteinExistence type="predicted"/>
<dbReference type="RefSeq" id="XP_056763450.1">
    <property type="nucleotide sequence ID" value="XM_056914601.1"/>
</dbReference>
<feature type="coiled-coil region" evidence="1">
    <location>
        <begin position="370"/>
        <end position="400"/>
    </location>
</feature>
<feature type="region of interest" description="Disordered" evidence="2">
    <location>
        <begin position="551"/>
        <end position="648"/>
    </location>
</feature>
<feature type="compositionally biased region" description="Basic and acidic residues" evidence="2">
    <location>
        <begin position="191"/>
        <end position="200"/>
    </location>
</feature>
<dbReference type="GeneID" id="81604844"/>
<feature type="compositionally biased region" description="Acidic residues" evidence="2">
    <location>
        <begin position="581"/>
        <end position="598"/>
    </location>
</feature>
<feature type="region of interest" description="Disordered" evidence="2">
    <location>
        <begin position="161"/>
        <end position="222"/>
    </location>
</feature>
<accession>A0AAD6C0Q3</accession>
<sequence>MPSAPVLRLTVLVLPREQVSTYSSFFRASNEQQHRAEPAKPRTLLLVIKDPENVSLGQLANLIKDLWVELWPAEGPLQIKRLLDDAYPEAAFSIHCSVADIWVDNGRREREGFDQLGTVRVIQVPSSSTPSPAHRYQRAPSVCQDIEGAAREAKRKYLDSAVSANGSLTRSRDTATETRAQNKEQPGPQERPTKRPRLTEEAEPVSPTPAGSPHSTTSFPVFYNDGRVPSYAHPRGHRRHLGNNSTGSPLVGLGLGITASPAKARISTFNADVTAEGSPDPAVGPGPRSMPPPPRPRYSLRGPTTSSPLESGSEEDSPLAGKKVARRPFHSVPRETSRSEGPRTRAAKKTEGSGKKSERVAPSSDPVGTLKLTRSQLDLLEKDKRELQEVNDLLKQSRINPECRTIIQRMRHDLEERIKVRVAPSPHGEQRMLVFQRIRKKLRTCRNSLERFRRNGQLYEESDAHDTTSEDNGMDQNPGEGSDDESEEDMPRNRPRRSGIERRDLSTDFVVTGRVLSLRSHSKRAELENLQPSQKDKEPDGHDIQIVVEDTRIAQTSPQTSSSVAHDFLNGDRPEDGAASVEDESEDEATDSDGSDIEYESKGPKVEQSSPIRIPIVSQGASPRIAPPPRAENGENENGNDVIDPFAK</sequence>